<evidence type="ECO:0000313" key="7">
    <source>
        <dbReference type="Proteomes" id="UP000746471"/>
    </source>
</evidence>
<evidence type="ECO:0000256" key="3">
    <source>
        <dbReference type="ARBA" id="ARBA00022801"/>
    </source>
</evidence>
<accession>A0ABS5PUJ0</accession>
<dbReference type="PANTHER" id="PTHR43806">
    <property type="entry name" value="PEPTIDASE S8"/>
    <property type="match status" value="1"/>
</dbReference>
<evidence type="ECO:0000256" key="2">
    <source>
        <dbReference type="ARBA" id="ARBA00022670"/>
    </source>
</evidence>
<dbReference type="InterPro" id="IPR036852">
    <property type="entry name" value="Peptidase_S8/S53_dom_sf"/>
</dbReference>
<dbReference type="SUPFAM" id="SSF52743">
    <property type="entry name" value="Subtilisin-like"/>
    <property type="match status" value="1"/>
</dbReference>
<comment type="caution">
    <text evidence="6">The sequence shown here is derived from an EMBL/GenBank/DDBJ whole genome shotgun (WGS) entry which is preliminary data.</text>
</comment>
<proteinExistence type="inferred from homology"/>
<organism evidence="6 7">
    <name type="scientific">Fusibacter paucivorans</name>
    <dbReference type="NCBI Taxonomy" id="76009"/>
    <lineage>
        <taxon>Bacteria</taxon>
        <taxon>Bacillati</taxon>
        <taxon>Bacillota</taxon>
        <taxon>Clostridia</taxon>
        <taxon>Eubacteriales</taxon>
        <taxon>Eubacteriales Family XII. Incertae Sedis</taxon>
        <taxon>Fusibacter</taxon>
    </lineage>
</organism>
<dbReference type="InterPro" id="IPR000209">
    <property type="entry name" value="Peptidase_S8/S53_dom"/>
</dbReference>
<keyword evidence="4" id="KW-0720">Serine protease</keyword>
<protein>
    <submittedName>
        <fullName evidence="6">S8 family peptidase</fullName>
    </submittedName>
</protein>
<dbReference type="InterPro" id="IPR015500">
    <property type="entry name" value="Peptidase_S8_subtilisin-rel"/>
</dbReference>
<dbReference type="InterPro" id="IPR034074">
    <property type="entry name" value="Y4bN_pept_dom"/>
</dbReference>
<dbReference type="Proteomes" id="UP000746471">
    <property type="component" value="Unassembled WGS sequence"/>
</dbReference>
<comment type="similarity">
    <text evidence="1">Belongs to the peptidase S8 family.</text>
</comment>
<dbReference type="CDD" id="cd04847">
    <property type="entry name" value="Peptidases_S8_Subtilisin_like_2"/>
    <property type="match status" value="1"/>
</dbReference>
<dbReference type="Gene3D" id="3.40.50.200">
    <property type="entry name" value="Peptidase S8/S53 domain"/>
    <property type="match status" value="1"/>
</dbReference>
<dbReference type="InterPro" id="IPR050131">
    <property type="entry name" value="Peptidase_S8_subtilisin-like"/>
</dbReference>
<dbReference type="EMBL" id="JAHBCL010000068">
    <property type="protein sequence ID" value="MBS7528833.1"/>
    <property type="molecule type" value="Genomic_DNA"/>
</dbReference>
<evidence type="ECO:0000313" key="6">
    <source>
        <dbReference type="EMBL" id="MBS7528833.1"/>
    </source>
</evidence>
<keyword evidence="2" id="KW-0645">Protease</keyword>
<evidence type="ECO:0000256" key="4">
    <source>
        <dbReference type="ARBA" id="ARBA00022825"/>
    </source>
</evidence>
<dbReference type="RefSeq" id="WP_213238688.1">
    <property type="nucleotide sequence ID" value="NZ_JAHBCL010000068.1"/>
</dbReference>
<dbReference type="PANTHER" id="PTHR43806:SF11">
    <property type="entry name" value="CEREVISIN-RELATED"/>
    <property type="match status" value="1"/>
</dbReference>
<dbReference type="Pfam" id="PF00082">
    <property type="entry name" value="Peptidase_S8"/>
    <property type="match status" value="1"/>
</dbReference>
<feature type="domain" description="Peptidase S8/S53" evidence="5">
    <location>
        <begin position="273"/>
        <end position="609"/>
    </location>
</feature>
<evidence type="ECO:0000259" key="5">
    <source>
        <dbReference type="Pfam" id="PF00082"/>
    </source>
</evidence>
<reference evidence="6 7" key="1">
    <citation type="submission" date="2021-05" db="EMBL/GenBank/DDBJ databases">
        <title>Fusibacter ferrireducens sp. nov., an anaerobic, sulfur- and Fe-reducing bacterium isolated from the mangrove sediment.</title>
        <authorList>
            <person name="Qiu D."/>
        </authorList>
    </citation>
    <scope>NUCLEOTIDE SEQUENCE [LARGE SCALE GENOMIC DNA]</scope>
    <source>
        <strain evidence="6 7">DSM 12116</strain>
    </source>
</reference>
<dbReference type="PRINTS" id="PR00723">
    <property type="entry name" value="SUBTILISIN"/>
</dbReference>
<keyword evidence="3" id="KW-0378">Hydrolase</keyword>
<sequence>MAVEKKNIFLVDTNTSIPYVSRSMVVGKNFPKRENGRSHASYIAKKLELCYEKSITQKQAAAIRYKEGVYIEFSSSVEYDLAIKSLENRTQGIRLLNVKSDEKEKIVRATVYIPAGKEQYFLSKAEEYLTKTTKKGLPKNNDLISSIEDVRLALLESFWMGKHENIPDIIEEWCEVWIRFEPGYTEQAIDNLKSCCSSLDIQIDNNNLEFPERLVFLIKANKNQLSNLVSCCDYITEFRKASEPTSFFDDLAGIEQEEWIKDLLNRTEFIESNARICLLDTGVSSTHPLIKPVIDENSMNCVNEQWGIHDNYGHGTKMAGIALYNNLKDTLSTTDTVAITHKLESVKILPPKGSNLFELYGAITEQAVALAEIANPNVDRVICMAITAQSFNTDDGSPTSWSASLDNITSGANENSEKRLMFVSAGNVSPFEISDNKYPDINILHSIENPGQSWNAITVGALVNELQVTSNEYEKFSPVADIGQLSPYSSTSVTWNDKWPIKPEIVLDGGNMITNGVDYSECTDLSLLTTNHQHLIRPFSTIWGTSSATAIASWMATQIYTEYPGIWPETVRALLVHSSRWTKNMKEQFCKEDTKTKGRKLLLRSCGYGVPDLNKAIQCAGNSVNLIVEGELQPFKKDHMNEMHLHKLPWPREVLQSLGEIEASLRVTLSYFIEPGPGEVGWKDKYRYPSCGLRFDVINSNETLEDFEKRVNVKMRGEDKKDSGDGSSRDWYLGVGNRDVGSIHSDFCNDLAVNLCDANYVAIYPVIGWWRERGYLGKYNEKVRYSLIISIETPETSVDLYSPIITQISTSTVVETTINV</sequence>
<gene>
    <name evidence="6" type="ORF">KHM83_19375</name>
</gene>
<evidence type="ECO:0000256" key="1">
    <source>
        <dbReference type="ARBA" id="ARBA00011073"/>
    </source>
</evidence>
<keyword evidence="7" id="KW-1185">Reference proteome</keyword>
<name>A0ABS5PUJ0_9FIRM</name>